<reference evidence="1" key="2">
    <citation type="journal article" date="2022" name="New Phytol.">
        <title>Evolutionary transition to the ectomycorrhizal habit in the genomes of a hyperdiverse lineage of mushroom-forming fungi.</title>
        <authorList>
            <person name="Looney B."/>
            <person name="Miyauchi S."/>
            <person name="Morin E."/>
            <person name="Drula E."/>
            <person name="Courty P.E."/>
            <person name="Kohler A."/>
            <person name="Kuo A."/>
            <person name="LaButti K."/>
            <person name="Pangilinan J."/>
            <person name="Lipzen A."/>
            <person name="Riley R."/>
            <person name="Andreopoulos W."/>
            <person name="He G."/>
            <person name="Johnson J."/>
            <person name="Nolan M."/>
            <person name="Tritt A."/>
            <person name="Barry K.W."/>
            <person name="Grigoriev I.V."/>
            <person name="Nagy L.G."/>
            <person name="Hibbett D."/>
            <person name="Henrissat B."/>
            <person name="Matheny P.B."/>
            <person name="Labbe J."/>
            <person name="Martin F.M."/>
        </authorList>
    </citation>
    <scope>NUCLEOTIDE SEQUENCE</scope>
    <source>
        <strain evidence="1">EC-137</strain>
    </source>
</reference>
<evidence type="ECO:0000313" key="2">
    <source>
        <dbReference type="Proteomes" id="UP000814128"/>
    </source>
</evidence>
<gene>
    <name evidence="1" type="ORF">K488DRAFT_29749</name>
</gene>
<dbReference type="EMBL" id="MU273467">
    <property type="protein sequence ID" value="KAI0036914.1"/>
    <property type="molecule type" value="Genomic_DNA"/>
</dbReference>
<protein>
    <submittedName>
        <fullName evidence="1">U3 small nucleolar RNA-associated protein 6-domain-containing protein</fullName>
    </submittedName>
</protein>
<keyword evidence="2" id="KW-1185">Reference proteome</keyword>
<evidence type="ECO:0000313" key="1">
    <source>
        <dbReference type="EMBL" id="KAI0036914.1"/>
    </source>
</evidence>
<feature type="non-terminal residue" evidence="1">
    <location>
        <position position="623"/>
    </location>
</feature>
<organism evidence="1 2">
    <name type="scientific">Vararia minispora EC-137</name>
    <dbReference type="NCBI Taxonomy" id="1314806"/>
    <lineage>
        <taxon>Eukaryota</taxon>
        <taxon>Fungi</taxon>
        <taxon>Dikarya</taxon>
        <taxon>Basidiomycota</taxon>
        <taxon>Agaricomycotina</taxon>
        <taxon>Agaricomycetes</taxon>
        <taxon>Russulales</taxon>
        <taxon>Lachnocladiaceae</taxon>
        <taxon>Vararia</taxon>
    </lineage>
</organism>
<dbReference type="Proteomes" id="UP000814128">
    <property type="component" value="Unassembled WGS sequence"/>
</dbReference>
<reference evidence="1" key="1">
    <citation type="submission" date="2021-02" db="EMBL/GenBank/DDBJ databases">
        <authorList>
            <consortium name="DOE Joint Genome Institute"/>
            <person name="Ahrendt S."/>
            <person name="Looney B.P."/>
            <person name="Miyauchi S."/>
            <person name="Morin E."/>
            <person name="Drula E."/>
            <person name="Courty P.E."/>
            <person name="Chicoki N."/>
            <person name="Fauchery L."/>
            <person name="Kohler A."/>
            <person name="Kuo A."/>
            <person name="Labutti K."/>
            <person name="Pangilinan J."/>
            <person name="Lipzen A."/>
            <person name="Riley R."/>
            <person name="Andreopoulos W."/>
            <person name="He G."/>
            <person name="Johnson J."/>
            <person name="Barry K.W."/>
            <person name="Grigoriev I.V."/>
            <person name="Nagy L."/>
            <person name="Hibbett D."/>
            <person name="Henrissat B."/>
            <person name="Matheny P.B."/>
            <person name="Labbe J."/>
            <person name="Martin F."/>
        </authorList>
    </citation>
    <scope>NUCLEOTIDE SEQUENCE</scope>
    <source>
        <strain evidence="1">EC-137</strain>
    </source>
</reference>
<sequence length="623" mass="68416">MERVHFQQEQMLPELKDLVEKGLFTPAETKRILRRRTQYETTLVRRVARKGDYLRYAAYEMQLEALRRKRAQRLQIKGPSTLSDYALVRRQFHIFERALKKFKDDVGLWVEYIRAAQREGARALVGRITARALQLHPRVPALYILAAQHELRHLAPTAARSLLQRGLRLNKSSAHLWAEYVRMELGFVESVRRRWSVLGITLDGARMDVEEEETESAAAQKAILDGAIVKEVVSSAAKELPTLELFSALARAIRTYPAAKNLTRALLEHLYEQLDAALPESADARRMHATRRLDAFADRPQRGFLADEEGEDADADADADALGTEAFVDALRAANEELRNAAVVAGAGSDTARAYASFVAEWCAGGIDANLKMYLVGSLGALAKGAEKGKGAELPHPLVLSTHLTLSTSLLRTPSSSPVSAEKVCSLARRYTRLRASSAGVWLGRLEAERARGAENEVRRVWEEAREAVGSRDGDEDVRGVWMWGFEALGIQDEDAFETALKRTLDAPDLHGALLVRYVLSAGGFEDAKKRVNAAGRTFRVSAEAWARIFEGLAERGGCMDEGAGDAGDGGRAGDDVGQAVEVGCALEAVYGHWQARDAVGAAVRWAGWLVGQGRGPEAVGVV</sequence>
<proteinExistence type="predicted"/>
<comment type="caution">
    <text evidence="1">The sequence shown here is derived from an EMBL/GenBank/DDBJ whole genome shotgun (WGS) entry which is preliminary data.</text>
</comment>
<accession>A0ACB8QYK2</accession>
<name>A0ACB8QYK2_9AGAM</name>